<dbReference type="PROSITE" id="PS50217">
    <property type="entry name" value="BZIP"/>
    <property type="match status" value="1"/>
</dbReference>
<evidence type="ECO:0000259" key="2">
    <source>
        <dbReference type="PROSITE" id="PS50217"/>
    </source>
</evidence>
<dbReference type="Gene3D" id="1.20.5.170">
    <property type="match status" value="1"/>
</dbReference>
<name>A0A1L3KPT9_MESNU</name>
<accession>A0A1L3KPT9</accession>
<gene>
    <name evidence="3" type="primary">C</name>
    <name evidence="3" type="synonym">EBP-alpha</name>
</gene>
<dbReference type="EMBL" id="KU133955">
    <property type="protein sequence ID" value="APG79784.1"/>
    <property type="molecule type" value="mRNA"/>
</dbReference>
<dbReference type="GO" id="GO:0000978">
    <property type="term" value="F:RNA polymerase II cis-regulatory region sequence-specific DNA binding"/>
    <property type="evidence" value="ECO:0007669"/>
    <property type="project" value="TreeGrafter"/>
</dbReference>
<dbReference type="SUPFAM" id="SSF57959">
    <property type="entry name" value="Leucine zipper domain"/>
    <property type="match status" value="1"/>
</dbReference>
<dbReference type="InterPro" id="IPR004827">
    <property type="entry name" value="bZIP"/>
</dbReference>
<feature type="domain" description="BZIP" evidence="2">
    <location>
        <begin position="210"/>
        <end position="273"/>
    </location>
</feature>
<dbReference type="InterPro" id="IPR046347">
    <property type="entry name" value="bZIP_sf"/>
</dbReference>
<dbReference type="PANTHER" id="PTHR23334">
    <property type="entry name" value="CCAAT/ENHANCER BINDING PROTEIN"/>
    <property type="match status" value="1"/>
</dbReference>
<dbReference type="Pfam" id="PF07716">
    <property type="entry name" value="bZIP_2"/>
    <property type="match status" value="1"/>
</dbReference>
<dbReference type="GO" id="GO:0000981">
    <property type="term" value="F:DNA-binding transcription factor activity, RNA polymerase II-specific"/>
    <property type="evidence" value="ECO:0007669"/>
    <property type="project" value="TreeGrafter"/>
</dbReference>
<dbReference type="PANTHER" id="PTHR23334:SF20">
    <property type="entry name" value="BASIC LEUCINE ZIPPER 24"/>
    <property type="match status" value="1"/>
</dbReference>
<protein>
    <submittedName>
        <fullName evidence="3">CCAAT/enhancer binding protein alpha</fullName>
    </submittedName>
</protein>
<dbReference type="CDD" id="cd14693">
    <property type="entry name" value="bZIP_CEBP"/>
    <property type="match status" value="1"/>
</dbReference>
<dbReference type="InterPro" id="IPR031106">
    <property type="entry name" value="C/EBP"/>
</dbReference>
<reference evidence="3" key="1">
    <citation type="submission" date="2015-11" db="EMBL/GenBank/DDBJ databases">
        <authorList>
            <person name="Zhang Y."/>
            <person name="Guo Z."/>
        </authorList>
    </citation>
    <scope>NUCLEOTIDE SEQUENCE</scope>
</reference>
<evidence type="ECO:0000256" key="1">
    <source>
        <dbReference type="SAM" id="MobiDB-lite"/>
    </source>
</evidence>
<proteinExistence type="evidence at transcript level"/>
<sequence length="286" mass="31446">MDSFSQILSQCHLDRAKVMDSPAANFYDCEEKQQFAIKQEPFDIEESNVGLVGDFLQGEDSIDIDAYLALGRTDVQQNNHIDNTGDGILRQLEQDFASNHHQMVIQTPAPTPGAQPNQLPVHSVDQLHYATISNMPQQNTQAHVEQAVPEYQACWEVNSTSTSAASSPGLPTSGDYNEEVQAHSSSGMDRGTASGGGSQKRKRPVPAPGTNEYKQKRERNNIAVRKSREKTKTKNRELQDKVGELQGENSGLKKRVEGLTKELAVLRSLFTTTGKTPPSALEKAVK</sequence>
<dbReference type="AlphaFoldDB" id="A0A1L3KPT9"/>
<dbReference type="GO" id="GO:0006351">
    <property type="term" value="P:DNA-templated transcription"/>
    <property type="evidence" value="ECO:0007669"/>
    <property type="project" value="InterPro"/>
</dbReference>
<feature type="region of interest" description="Disordered" evidence="1">
    <location>
        <begin position="161"/>
        <end position="253"/>
    </location>
</feature>
<dbReference type="SMART" id="SM00338">
    <property type="entry name" value="BRLZ"/>
    <property type="match status" value="1"/>
</dbReference>
<feature type="compositionally biased region" description="Polar residues" evidence="1">
    <location>
        <begin position="161"/>
        <end position="170"/>
    </location>
</feature>
<feature type="compositionally biased region" description="Basic and acidic residues" evidence="1">
    <location>
        <begin position="230"/>
        <end position="243"/>
    </location>
</feature>
<evidence type="ECO:0000313" key="3">
    <source>
        <dbReference type="EMBL" id="APG79784.1"/>
    </source>
</evidence>
<organism evidence="3">
    <name type="scientific">Mesocentrotus nudus</name>
    <name type="common">Sea urchin</name>
    <name type="synonym">Strongylocentrotus nudus</name>
    <dbReference type="NCBI Taxonomy" id="7666"/>
    <lineage>
        <taxon>Eukaryota</taxon>
        <taxon>Metazoa</taxon>
        <taxon>Echinodermata</taxon>
        <taxon>Eleutherozoa</taxon>
        <taxon>Echinozoa</taxon>
        <taxon>Echinoidea</taxon>
        <taxon>Euechinoidea</taxon>
        <taxon>Echinacea</taxon>
        <taxon>Camarodonta</taxon>
        <taxon>Echinidea</taxon>
        <taxon>Strongylocentrotidae</taxon>
        <taxon>Mesocentrotus</taxon>
    </lineage>
</organism>